<evidence type="ECO:0000256" key="1">
    <source>
        <dbReference type="ARBA" id="ARBA00023027"/>
    </source>
</evidence>
<gene>
    <name evidence="3" type="ORF">ESB00_08255</name>
</gene>
<dbReference type="SUPFAM" id="SSF51735">
    <property type="entry name" value="NAD(P)-binding Rossmann-fold domains"/>
    <property type="match status" value="1"/>
</dbReference>
<feature type="domain" description="NAD-dependent epimerase/dehydratase" evidence="2">
    <location>
        <begin position="5"/>
        <end position="243"/>
    </location>
</feature>
<dbReference type="RefSeq" id="WP_129047228.1">
    <property type="nucleotide sequence ID" value="NZ_SDHX01000001.1"/>
</dbReference>
<dbReference type="InterPro" id="IPR001509">
    <property type="entry name" value="Epimerase_deHydtase"/>
</dbReference>
<name>A0A4Q1CAG9_9BACT</name>
<proteinExistence type="predicted"/>
<dbReference type="Pfam" id="PF01370">
    <property type="entry name" value="Epimerase"/>
    <property type="match status" value="1"/>
</dbReference>
<dbReference type="EMBL" id="SDHX01000001">
    <property type="protein sequence ID" value="RXK55862.1"/>
    <property type="molecule type" value="Genomic_DNA"/>
</dbReference>
<comment type="caution">
    <text evidence="3">The sequence shown here is derived from an EMBL/GenBank/DDBJ whole genome shotgun (WGS) entry which is preliminary data.</text>
</comment>
<evidence type="ECO:0000313" key="3">
    <source>
        <dbReference type="EMBL" id="RXK55862.1"/>
    </source>
</evidence>
<dbReference type="Proteomes" id="UP000290218">
    <property type="component" value="Unassembled WGS sequence"/>
</dbReference>
<keyword evidence="4" id="KW-1185">Reference proteome</keyword>
<dbReference type="Gene3D" id="3.40.50.720">
    <property type="entry name" value="NAD(P)-binding Rossmann-like Domain"/>
    <property type="match status" value="1"/>
</dbReference>
<dbReference type="PANTHER" id="PTHR43574">
    <property type="entry name" value="EPIMERASE-RELATED"/>
    <property type="match status" value="1"/>
</dbReference>
<dbReference type="InterPro" id="IPR036291">
    <property type="entry name" value="NAD(P)-bd_dom_sf"/>
</dbReference>
<dbReference type="OrthoDB" id="9811743at2"/>
<accession>A0A4Q1CAG9</accession>
<sequence>MATFLVTGAAGFIASRVSELLLAEGHTVVGLDNLNDYYDVRLKEWRLARLRTQPGFVWQPGDIENLPALERVFTAHRFEAVINLAARAGVRASLAEPELYRRTNIEGARNVLECQRRFGVRKHVLASSSSLYAGCPMPFTEESPVEAPQSPYAETKKQAELLARDYHRQHGLDVTMLRYFTVFGPAGRPDMAPFRFIKWIDEGTPITLFGDGSQARDFTFVDDIARGTVLALKPLGCEVINLGGGRNPLSLLTVIGFIEKVLGKAAKIAGQPPSTADMKETWADIAKAKRLLNWSPTVPAEEGFRRTVEWHLANRDWVRGIRV</sequence>
<reference evidence="3 4" key="1">
    <citation type="submission" date="2019-01" db="EMBL/GenBank/DDBJ databases">
        <title>Lacunisphaera sp. strain TWA-58.</title>
        <authorList>
            <person name="Chen W.-M."/>
        </authorList>
    </citation>
    <scope>NUCLEOTIDE SEQUENCE [LARGE SCALE GENOMIC DNA]</scope>
    <source>
        <strain evidence="3 4">TWA-58</strain>
    </source>
</reference>
<dbReference type="PRINTS" id="PR01713">
    <property type="entry name" value="NUCEPIMERASE"/>
</dbReference>
<protein>
    <submittedName>
        <fullName evidence="3">NAD-dependent epimerase/dehydratase family protein</fullName>
    </submittedName>
</protein>
<evidence type="ECO:0000259" key="2">
    <source>
        <dbReference type="Pfam" id="PF01370"/>
    </source>
</evidence>
<dbReference type="AlphaFoldDB" id="A0A4Q1CAG9"/>
<keyword evidence="1" id="KW-0520">NAD</keyword>
<evidence type="ECO:0000313" key="4">
    <source>
        <dbReference type="Proteomes" id="UP000290218"/>
    </source>
</evidence>
<organism evidence="3 4">
    <name type="scientific">Oleiharenicola lentus</name>
    <dbReference type="NCBI Taxonomy" id="2508720"/>
    <lineage>
        <taxon>Bacteria</taxon>
        <taxon>Pseudomonadati</taxon>
        <taxon>Verrucomicrobiota</taxon>
        <taxon>Opitutia</taxon>
        <taxon>Opitutales</taxon>
        <taxon>Opitutaceae</taxon>
        <taxon>Oleiharenicola</taxon>
    </lineage>
</organism>